<dbReference type="InterPro" id="IPR037504">
    <property type="entry name" value="PSI_induc_2"/>
</dbReference>
<feature type="transmembrane region" description="Helical" evidence="2">
    <location>
        <begin position="42"/>
        <end position="63"/>
    </location>
</feature>
<evidence type="ECO:0000313" key="3">
    <source>
        <dbReference type="EMBL" id="TQB70117.1"/>
    </source>
</evidence>
<proteinExistence type="predicted"/>
<sequence>MSPILHTASALLWPRDISQDVDNVKHTFSSWDTCMDKNYCKWPVIVAIIVGSLIVISIVACIVNCICCGYRCCTGCCSCCCPSGRRRERAPKYLDNPIPSAPYSHPVNTAYQSPYMPSPYNNRFDYTPKAAAASSPVHDDSLPSMPTYDSSARRYGHSTRDDMEMEPLDQPGLVPPARSKFGRSGYMEVPSDAAEPLPVHQGQDPYHSSSSPYGGQQHYTDHPHERAASQSSRLYTPASMSTAPPTYVSMLDEPEQPSQSRFYNQHQSPPAELSYDPYSAPTGDEGRHPSILVSGRKPAPGSTRVV</sequence>
<feature type="region of interest" description="Disordered" evidence="1">
    <location>
        <begin position="133"/>
        <end position="306"/>
    </location>
</feature>
<evidence type="ECO:0000313" key="4">
    <source>
        <dbReference type="Proteomes" id="UP000319663"/>
    </source>
</evidence>
<dbReference type="GO" id="GO:0005935">
    <property type="term" value="C:cellular bud neck"/>
    <property type="evidence" value="ECO:0007669"/>
    <property type="project" value="TreeGrafter"/>
</dbReference>
<dbReference type="AlphaFoldDB" id="A0A507QSX1"/>
<comment type="caution">
    <text evidence="3">The sequence shown here is derived from an EMBL/GenBank/DDBJ whole genome shotgun (WGS) entry which is preliminary data.</text>
</comment>
<dbReference type="PANTHER" id="PTHR40018:SF1">
    <property type="entry name" value="[PSI+] INDUCTION PROTEIN 2"/>
    <property type="match status" value="1"/>
</dbReference>
<keyword evidence="2" id="KW-0472">Membrane</keyword>
<protein>
    <submittedName>
        <fullName evidence="3">Uncharacterized protein</fullName>
    </submittedName>
</protein>
<feature type="compositionally biased region" description="Polar residues" evidence="1">
    <location>
        <begin position="206"/>
        <end position="218"/>
    </location>
</feature>
<dbReference type="OrthoDB" id="5401332at2759"/>
<keyword evidence="2" id="KW-1133">Transmembrane helix</keyword>
<accession>A0A507QSX1</accession>
<evidence type="ECO:0000256" key="2">
    <source>
        <dbReference type="SAM" id="Phobius"/>
    </source>
</evidence>
<name>A0A507QSX1_MONPU</name>
<dbReference type="Proteomes" id="UP000319663">
    <property type="component" value="Unassembled WGS sequence"/>
</dbReference>
<feature type="compositionally biased region" description="Polar residues" evidence="1">
    <location>
        <begin position="228"/>
        <end position="244"/>
    </location>
</feature>
<feature type="compositionally biased region" description="Polar residues" evidence="1">
    <location>
        <begin position="256"/>
        <end position="268"/>
    </location>
</feature>
<keyword evidence="4" id="KW-1185">Reference proteome</keyword>
<dbReference type="PANTHER" id="PTHR40018">
    <property type="entry name" value="[PSI+] INDUCTION PROTEIN 2"/>
    <property type="match status" value="1"/>
</dbReference>
<dbReference type="GO" id="GO:0005886">
    <property type="term" value="C:plasma membrane"/>
    <property type="evidence" value="ECO:0007669"/>
    <property type="project" value="TreeGrafter"/>
</dbReference>
<dbReference type="EMBL" id="VIFY01000121">
    <property type="protein sequence ID" value="TQB70117.1"/>
    <property type="molecule type" value="Genomic_DNA"/>
</dbReference>
<organism evidence="3 4">
    <name type="scientific">Monascus purpureus</name>
    <name type="common">Red mold</name>
    <name type="synonym">Monascus anka</name>
    <dbReference type="NCBI Taxonomy" id="5098"/>
    <lineage>
        <taxon>Eukaryota</taxon>
        <taxon>Fungi</taxon>
        <taxon>Dikarya</taxon>
        <taxon>Ascomycota</taxon>
        <taxon>Pezizomycotina</taxon>
        <taxon>Eurotiomycetes</taxon>
        <taxon>Eurotiomycetidae</taxon>
        <taxon>Eurotiales</taxon>
        <taxon>Aspergillaceae</taxon>
        <taxon>Monascus</taxon>
    </lineage>
</organism>
<keyword evidence="2" id="KW-0812">Transmembrane</keyword>
<dbReference type="STRING" id="5098.A0A507QSX1"/>
<evidence type="ECO:0000256" key="1">
    <source>
        <dbReference type="SAM" id="MobiDB-lite"/>
    </source>
</evidence>
<reference evidence="3 4" key="1">
    <citation type="submission" date="2019-06" db="EMBL/GenBank/DDBJ databases">
        <title>Wine fermentation using esterase from Monascus purpureus.</title>
        <authorList>
            <person name="Geng C."/>
            <person name="Zhang Y."/>
        </authorList>
    </citation>
    <scope>NUCLEOTIDE SEQUENCE [LARGE SCALE GENOMIC DNA]</scope>
    <source>
        <strain evidence="3">HQ1</strain>
    </source>
</reference>
<gene>
    <name evidence="3" type="ORF">MPDQ_000944</name>
</gene>